<accession>A0A0U2TZD5</accession>
<dbReference type="CDD" id="cd23307">
    <property type="entry name" value="beta-trefoil_FGF8-like"/>
    <property type="match status" value="1"/>
</dbReference>
<evidence type="ECO:0000256" key="2">
    <source>
        <dbReference type="SAM" id="SignalP"/>
    </source>
</evidence>
<comment type="similarity">
    <text evidence="1">Belongs to the heparin-binding growth factors family.</text>
</comment>
<name>A0A0U2TZD5_9BILA</name>
<proteinExistence type="evidence at transcript level"/>
<keyword evidence="2" id="KW-0732">Signal</keyword>
<dbReference type="InterPro" id="IPR002209">
    <property type="entry name" value="Fibroblast_GF_fam"/>
</dbReference>
<dbReference type="PANTHER" id="PTHR11486">
    <property type="entry name" value="FIBROBLAST GROWTH FACTOR"/>
    <property type="match status" value="1"/>
</dbReference>
<dbReference type="Pfam" id="PF00167">
    <property type="entry name" value="FGF"/>
    <property type="match status" value="1"/>
</dbReference>
<dbReference type="SMART" id="SM00442">
    <property type="entry name" value="FGF"/>
    <property type="match status" value="1"/>
</dbReference>
<evidence type="ECO:0000256" key="1">
    <source>
        <dbReference type="ARBA" id="ARBA00007936"/>
    </source>
</evidence>
<dbReference type="Gene3D" id="2.80.10.50">
    <property type="match status" value="1"/>
</dbReference>
<sequence>MGYRCMRCGDKVLFAVVVISQLLLTTTHAFPRGSFREYAETGTSSSEGPKFKRYYKLYSRCSRSYVSQWRNSLSAMARKASEFDKFIFVTNSFNSQLRIKVAKTNKYVCFNRLGRVTLKVNAHKDNQCLFEEKLTDDNHTRLQSVGNREWFLGFNRKGKVLRGYKQSKKCMDLMKIALFNSEEYQPFRPGSFNFLRTRRDASGENT</sequence>
<dbReference type="InterPro" id="IPR008996">
    <property type="entry name" value="IL1/FGF"/>
</dbReference>
<protein>
    <submittedName>
        <fullName evidence="3">Fgf8/17/18</fullName>
    </submittedName>
</protein>
<organism evidence="3">
    <name type="scientific">Novocrania anomala</name>
    <dbReference type="NCBI Taxonomy" id="317945"/>
    <lineage>
        <taxon>Eukaryota</taxon>
        <taxon>Metazoa</taxon>
        <taxon>Spiralia</taxon>
        <taxon>Lophotrochozoa</taxon>
        <taxon>Brachiopoda</taxon>
        <taxon>Craniiformea</taxon>
        <taxon>Craniata</taxon>
        <taxon>Craniida</taxon>
        <taxon>Cranioidea</taxon>
        <taxon>Craniidae</taxon>
        <taxon>Novocrania</taxon>
    </lineage>
</organism>
<dbReference type="AlphaFoldDB" id="A0A0U2TZD5"/>
<dbReference type="EMBL" id="KT253963">
    <property type="protein sequence ID" value="ALS19767.1"/>
    <property type="molecule type" value="mRNA"/>
</dbReference>
<dbReference type="SUPFAM" id="SSF50353">
    <property type="entry name" value="Cytokine"/>
    <property type="match status" value="1"/>
</dbReference>
<evidence type="ECO:0000313" key="3">
    <source>
        <dbReference type="EMBL" id="ALS19767.1"/>
    </source>
</evidence>
<feature type="chain" id="PRO_5006832442" evidence="2">
    <location>
        <begin position="30"/>
        <end position="206"/>
    </location>
</feature>
<dbReference type="GO" id="GO:0008083">
    <property type="term" value="F:growth factor activity"/>
    <property type="evidence" value="ECO:0007669"/>
    <property type="project" value="InterPro"/>
</dbReference>
<reference evidence="3" key="1">
    <citation type="submission" date="2015-07" db="EMBL/GenBank/DDBJ databases">
        <title>Expression of segment polarity genes in brachiopod larvae.</title>
        <authorList>
            <person name="Vellutini B.C."/>
            <person name="Hejnol A."/>
        </authorList>
    </citation>
    <scope>NUCLEOTIDE SEQUENCE</scope>
</reference>
<gene>
    <name evidence="3" type="primary">17</name>
    <name evidence="3" type="synonym">18</name>
    <name evidence="3" type="synonym">fgf8</name>
</gene>
<feature type="signal peptide" evidence="2">
    <location>
        <begin position="1"/>
        <end position="29"/>
    </location>
</feature>